<comment type="caution">
    <text evidence="5">The sequence shown here is derived from an EMBL/GenBank/DDBJ whole genome shotgun (WGS) entry which is preliminary data.</text>
</comment>
<keyword evidence="6" id="KW-1185">Reference proteome</keyword>
<evidence type="ECO:0000256" key="1">
    <source>
        <dbReference type="ARBA" id="ARBA00022737"/>
    </source>
</evidence>
<gene>
    <name evidence="5" type="ORF">LSH36_266g03024</name>
</gene>
<dbReference type="CDD" id="cd21380">
    <property type="entry name" value="CTWD_Cns1"/>
    <property type="match status" value="1"/>
</dbReference>
<reference evidence="5" key="1">
    <citation type="journal article" date="2023" name="Mol. Biol. Evol.">
        <title>Third-Generation Sequencing Reveals the Adaptive Role of the Epigenome in Three Deep-Sea Polychaetes.</title>
        <authorList>
            <person name="Perez M."/>
            <person name="Aroh O."/>
            <person name="Sun Y."/>
            <person name="Lan Y."/>
            <person name="Juniper S.K."/>
            <person name="Young C.R."/>
            <person name="Angers B."/>
            <person name="Qian P.Y."/>
        </authorList>
    </citation>
    <scope>NUCLEOTIDE SEQUENCE</scope>
    <source>
        <strain evidence="5">P08H-3</strain>
    </source>
</reference>
<dbReference type="InterPro" id="IPR044059">
    <property type="entry name" value="Csn1/TTC4_wheel"/>
</dbReference>
<dbReference type="Proteomes" id="UP001208570">
    <property type="component" value="Unassembled WGS sequence"/>
</dbReference>
<protein>
    <recommendedName>
        <fullName evidence="4">Cns1/TTC4 wheel domain-containing protein</fullName>
    </recommendedName>
</protein>
<sequence>MWFWRQADKVNGALAGIEFWTVASDQKISDEERRELIKKMDDDLNDFIEQRRTENKASMSGALPYDKTVDELVTELKRHPAFMTEFDPSQEMSPELEGLQQLKYESDSKYSNADSYKDDGNYNFKKKKYRWAIDNYTKAILEKCNDRELNAILYSNRAAAQYHIGNFRSSFTDCILSRKFKPDHVKAIHRGVLCAIELKRYADATEWCDSGLRKQYERDQRKEAAKARKEKEQQRKLIQTIQDRGIQLAHVKSEISESSDSLIFSSLESHHPSGAKVHLDTNGILRWPMLFVYPEYGQTDLIESFPENTRLSDQIEVMFGAQTEKAPWDKEQKYTPQNIEMYFEEREAGKLHKVDKDSMLQDLLKHKRYVVYGGTPSVIVIVKDSSFGKQFLARYRT</sequence>
<evidence type="ECO:0000259" key="4">
    <source>
        <dbReference type="Pfam" id="PF18972"/>
    </source>
</evidence>
<dbReference type="Gene3D" id="1.25.40.10">
    <property type="entry name" value="Tetratricopeptide repeat domain"/>
    <property type="match status" value="1"/>
</dbReference>
<dbReference type="InterPro" id="IPR011990">
    <property type="entry name" value="TPR-like_helical_dom_sf"/>
</dbReference>
<organism evidence="5 6">
    <name type="scientific">Paralvinella palmiformis</name>
    <dbReference type="NCBI Taxonomy" id="53620"/>
    <lineage>
        <taxon>Eukaryota</taxon>
        <taxon>Metazoa</taxon>
        <taxon>Spiralia</taxon>
        <taxon>Lophotrochozoa</taxon>
        <taxon>Annelida</taxon>
        <taxon>Polychaeta</taxon>
        <taxon>Sedentaria</taxon>
        <taxon>Canalipalpata</taxon>
        <taxon>Terebellida</taxon>
        <taxon>Terebelliformia</taxon>
        <taxon>Alvinellidae</taxon>
        <taxon>Paralvinella</taxon>
    </lineage>
</organism>
<keyword evidence="3" id="KW-0175">Coiled coil</keyword>
<dbReference type="PANTHER" id="PTHR46035">
    <property type="entry name" value="TETRATRICOPEPTIDE REPEAT PROTEIN 4"/>
    <property type="match status" value="1"/>
</dbReference>
<accession>A0AAD9JKW4</accession>
<feature type="domain" description="Cns1/TTC4 wheel" evidence="4">
    <location>
        <begin position="280"/>
        <end position="392"/>
    </location>
</feature>
<name>A0AAD9JKW4_9ANNE</name>
<dbReference type="GO" id="GO:0006457">
    <property type="term" value="P:protein folding"/>
    <property type="evidence" value="ECO:0007669"/>
    <property type="project" value="TreeGrafter"/>
</dbReference>
<keyword evidence="2" id="KW-0802">TPR repeat</keyword>
<evidence type="ECO:0000256" key="2">
    <source>
        <dbReference type="ARBA" id="ARBA00022803"/>
    </source>
</evidence>
<evidence type="ECO:0000313" key="5">
    <source>
        <dbReference type="EMBL" id="KAK2154532.1"/>
    </source>
</evidence>
<dbReference type="AlphaFoldDB" id="A0AAD9JKW4"/>
<dbReference type="GO" id="GO:0030544">
    <property type="term" value="F:Hsp70 protein binding"/>
    <property type="evidence" value="ECO:0007669"/>
    <property type="project" value="TreeGrafter"/>
</dbReference>
<evidence type="ECO:0000256" key="3">
    <source>
        <dbReference type="SAM" id="Coils"/>
    </source>
</evidence>
<keyword evidence="1" id="KW-0677">Repeat</keyword>
<dbReference type="GO" id="GO:0051879">
    <property type="term" value="F:Hsp90 protein binding"/>
    <property type="evidence" value="ECO:0007669"/>
    <property type="project" value="InterPro"/>
</dbReference>
<proteinExistence type="predicted"/>
<feature type="coiled-coil region" evidence="3">
    <location>
        <begin position="213"/>
        <end position="244"/>
    </location>
</feature>
<dbReference type="Pfam" id="PF18972">
    <property type="entry name" value="Wheel"/>
    <property type="match status" value="1"/>
</dbReference>
<dbReference type="PANTHER" id="PTHR46035:SF1">
    <property type="entry name" value="TETRATRICOPEPTIDE REPEAT PROTEIN 4"/>
    <property type="match status" value="1"/>
</dbReference>
<dbReference type="SUPFAM" id="SSF48452">
    <property type="entry name" value="TPR-like"/>
    <property type="match status" value="1"/>
</dbReference>
<dbReference type="GO" id="GO:0005829">
    <property type="term" value="C:cytosol"/>
    <property type="evidence" value="ECO:0007669"/>
    <property type="project" value="TreeGrafter"/>
</dbReference>
<dbReference type="EMBL" id="JAODUP010000266">
    <property type="protein sequence ID" value="KAK2154532.1"/>
    <property type="molecule type" value="Genomic_DNA"/>
</dbReference>
<dbReference type="GO" id="GO:0005634">
    <property type="term" value="C:nucleus"/>
    <property type="evidence" value="ECO:0007669"/>
    <property type="project" value="TreeGrafter"/>
</dbReference>
<evidence type="ECO:0000313" key="6">
    <source>
        <dbReference type="Proteomes" id="UP001208570"/>
    </source>
</evidence>